<gene>
    <name evidence="1" type="ORF">SDC9_165678</name>
</gene>
<organism evidence="1">
    <name type="scientific">bioreactor metagenome</name>
    <dbReference type="NCBI Taxonomy" id="1076179"/>
    <lineage>
        <taxon>unclassified sequences</taxon>
        <taxon>metagenomes</taxon>
        <taxon>ecological metagenomes</taxon>
    </lineage>
</organism>
<dbReference type="AlphaFoldDB" id="A0A645FUX3"/>
<evidence type="ECO:0000313" key="1">
    <source>
        <dbReference type="EMBL" id="MPN18318.1"/>
    </source>
</evidence>
<accession>A0A645FUX3</accession>
<reference evidence="1" key="1">
    <citation type="submission" date="2019-08" db="EMBL/GenBank/DDBJ databases">
        <authorList>
            <person name="Kucharzyk K."/>
            <person name="Murdoch R.W."/>
            <person name="Higgins S."/>
            <person name="Loffler F."/>
        </authorList>
    </citation>
    <scope>NUCLEOTIDE SEQUENCE</scope>
</reference>
<name>A0A645FUX3_9ZZZZ</name>
<dbReference type="EMBL" id="VSSQ01065629">
    <property type="protein sequence ID" value="MPN18318.1"/>
    <property type="molecule type" value="Genomic_DNA"/>
</dbReference>
<comment type="caution">
    <text evidence="1">The sequence shown here is derived from an EMBL/GenBank/DDBJ whole genome shotgun (WGS) entry which is preliminary data.</text>
</comment>
<sequence>MHLHAIEHHARLLCRKADAAFGADQHRHDQAEPRGIHGAAQRVLVAGVHHRAAHGLQALAQRQQLLVARLGVI</sequence>
<proteinExistence type="predicted"/>
<protein>
    <submittedName>
        <fullName evidence="1">Uncharacterized protein</fullName>
    </submittedName>
</protein>